<dbReference type="Gene3D" id="3.40.50.620">
    <property type="entry name" value="HUPs"/>
    <property type="match status" value="1"/>
</dbReference>
<evidence type="ECO:0000259" key="8">
    <source>
        <dbReference type="PROSITE" id="PS51645"/>
    </source>
</evidence>
<name>A0A2T7BNG7_9BACT</name>
<dbReference type="GO" id="GO:0006950">
    <property type="term" value="P:response to stress"/>
    <property type="evidence" value="ECO:0007669"/>
    <property type="project" value="UniProtKB-ARBA"/>
</dbReference>
<dbReference type="InterPro" id="IPR005101">
    <property type="entry name" value="Cryptochr/Photolyase_FAD-bd"/>
</dbReference>
<evidence type="ECO:0000256" key="2">
    <source>
        <dbReference type="ARBA" id="ARBA00022630"/>
    </source>
</evidence>
<keyword evidence="4 7" id="KW-0157">Chromophore</keyword>
<evidence type="ECO:0000313" key="10">
    <source>
        <dbReference type="Proteomes" id="UP000244450"/>
    </source>
</evidence>
<evidence type="ECO:0000256" key="5">
    <source>
        <dbReference type="PIRSR" id="PIRSR602081-1"/>
    </source>
</evidence>
<dbReference type="InterPro" id="IPR014729">
    <property type="entry name" value="Rossmann-like_a/b/a_fold"/>
</dbReference>
<comment type="similarity">
    <text evidence="7">Belongs to the DNA photolyase family.</text>
</comment>
<dbReference type="Proteomes" id="UP000244450">
    <property type="component" value="Unassembled WGS sequence"/>
</dbReference>
<feature type="site" description="Electron transfer via tryptophanyl radical" evidence="6">
    <location>
        <position position="366"/>
    </location>
</feature>
<reference evidence="9 10" key="1">
    <citation type="submission" date="2018-04" db="EMBL/GenBank/DDBJ databases">
        <title>Chitinophaga fuyangensis sp. nov., isolated from soil in a chemical factory.</title>
        <authorList>
            <person name="Chen K."/>
        </authorList>
    </citation>
    <scope>NUCLEOTIDE SEQUENCE [LARGE SCALE GENOMIC DNA]</scope>
    <source>
        <strain evidence="9 10">LY-1</strain>
    </source>
</reference>
<dbReference type="PANTHER" id="PTHR11455">
    <property type="entry name" value="CRYPTOCHROME"/>
    <property type="match status" value="1"/>
</dbReference>
<dbReference type="PROSITE" id="PS00394">
    <property type="entry name" value="DNA_PHOTOLYASES_1_1"/>
    <property type="match status" value="1"/>
</dbReference>
<dbReference type="AlphaFoldDB" id="A0A2T7BNG7"/>
<dbReference type="GO" id="GO:0003677">
    <property type="term" value="F:DNA binding"/>
    <property type="evidence" value="ECO:0007669"/>
    <property type="project" value="TreeGrafter"/>
</dbReference>
<dbReference type="InterPro" id="IPR036155">
    <property type="entry name" value="Crypto/Photolyase_N_sf"/>
</dbReference>
<dbReference type="GO" id="GO:0009416">
    <property type="term" value="P:response to light stimulus"/>
    <property type="evidence" value="ECO:0007669"/>
    <property type="project" value="TreeGrafter"/>
</dbReference>
<gene>
    <name evidence="9" type="ORF">DCC81_07115</name>
</gene>
<dbReference type="OrthoDB" id="9772484at2"/>
<comment type="caution">
    <text evidence="9">The sequence shown here is derived from an EMBL/GenBank/DDBJ whole genome shotgun (WGS) entry which is preliminary data.</text>
</comment>
<dbReference type="Gene3D" id="1.10.579.10">
    <property type="entry name" value="DNA Cyclobutane Dipyrimidine Photolyase, subunit A, domain 3"/>
    <property type="match status" value="1"/>
</dbReference>
<dbReference type="Pfam" id="PF00875">
    <property type="entry name" value="DNA_photolyase"/>
    <property type="match status" value="1"/>
</dbReference>
<keyword evidence="3 5" id="KW-0274">FAD</keyword>
<dbReference type="EMBL" id="QCYK01000001">
    <property type="protein sequence ID" value="PUZ29227.1"/>
    <property type="molecule type" value="Genomic_DNA"/>
</dbReference>
<dbReference type="PROSITE" id="PS51645">
    <property type="entry name" value="PHR_CRY_ALPHA_BETA"/>
    <property type="match status" value="1"/>
</dbReference>
<accession>A0A2T7BNG7</accession>
<keyword evidence="9" id="KW-0456">Lyase</keyword>
<dbReference type="GO" id="GO:0071949">
    <property type="term" value="F:FAD binding"/>
    <property type="evidence" value="ECO:0007669"/>
    <property type="project" value="TreeGrafter"/>
</dbReference>
<feature type="binding site" evidence="5">
    <location>
        <position position="256"/>
    </location>
    <ligand>
        <name>FAD</name>
        <dbReference type="ChEBI" id="CHEBI:57692"/>
    </ligand>
</feature>
<feature type="binding site" evidence="5">
    <location>
        <begin position="356"/>
        <end position="358"/>
    </location>
    <ligand>
        <name>FAD</name>
        <dbReference type="ChEBI" id="CHEBI:57692"/>
    </ligand>
</feature>
<dbReference type="PRINTS" id="PR00147">
    <property type="entry name" value="DNAPHOTLYASE"/>
</dbReference>
<feature type="binding site" evidence="5">
    <location>
        <begin position="259"/>
        <end position="266"/>
    </location>
    <ligand>
        <name>FAD</name>
        <dbReference type="ChEBI" id="CHEBI:57692"/>
    </ligand>
</feature>
<evidence type="ECO:0000256" key="4">
    <source>
        <dbReference type="ARBA" id="ARBA00022991"/>
    </source>
</evidence>
<evidence type="ECO:0000256" key="7">
    <source>
        <dbReference type="RuleBase" id="RU004182"/>
    </source>
</evidence>
<feature type="binding site" evidence="5">
    <location>
        <position position="215"/>
    </location>
    <ligand>
        <name>FAD</name>
        <dbReference type="ChEBI" id="CHEBI:57692"/>
    </ligand>
</feature>
<dbReference type="RefSeq" id="WP_108685866.1">
    <property type="nucleotide sequence ID" value="NZ_QCYK01000001.1"/>
</dbReference>
<evidence type="ECO:0000256" key="3">
    <source>
        <dbReference type="ARBA" id="ARBA00022827"/>
    </source>
</evidence>
<dbReference type="SUPFAM" id="SSF52425">
    <property type="entry name" value="Cryptochrome/photolyase, N-terminal domain"/>
    <property type="match status" value="1"/>
</dbReference>
<dbReference type="InterPro" id="IPR018394">
    <property type="entry name" value="DNA_photolyase_1_CS_C"/>
</dbReference>
<dbReference type="Gene3D" id="1.25.40.80">
    <property type="match status" value="1"/>
</dbReference>
<dbReference type="PROSITE" id="PS00691">
    <property type="entry name" value="DNA_PHOTOLYASES_1_2"/>
    <property type="match status" value="1"/>
</dbReference>
<dbReference type="PANTHER" id="PTHR11455:SF9">
    <property type="entry name" value="CRYPTOCHROME CIRCADIAN CLOCK 5 ISOFORM X1"/>
    <property type="match status" value="1"/>
</dbReference>
<feature type="site" description="Electron transfer via tryptophanyl radical" evidence="6">
    <location>
        <position position="343"/>
    </location>
</feature>
<evidence type="ECO:0000256" key="1">
    <source>
        <dbReference type="ARBA" id="ARBA00001932"/>
    </source>
</evidence>
<organism evidence="9 10">
    <name type="scientific">Chitinophaga parva</name>
    <dbReference type="NCBI Taxonomy" id="2169414"/>
    <lineage>
        <taxon>Bacteria</taxon>
        <taxon>Pseudomonadati</taxon>
        <taxon>Bacteroidota</taxon>
        <taxon>Chitinophagia</taxon>
        <taxon>Chitinophagales</taxon>
        <taxon>Chitinophagaceae</taxon>
        <taxon>Chitinophaga</taxon>
    </lineage>
</organism>
<comment type="cofactor">
    <cofactor evidence="5">
        <name>FAD</name>
        <dbReference type="ChEBI" id="CHEBI:57692"/>
    </cofactor>
    <text evidence="5">Binds 1 FAD per subunit.</text>
</comment>
<comment type="cofactor">
    <cofactor evidence="1">
        <name>(6R)-5,10-methylene-5,6,7,8-tetrahydrofolate</name>
        <dbReference type="ChEBI" id="CHEBI:15636"/>
    </cofactor>
</comment>
<dbReference type="InterPro" id="IPR036134">
    <property type="entry name" value="Crypto/Photolyase_FAD-like_sf"/>
</dbReference>
<evidence type="ECO:0000256" key="6">
    <source>
        <dbReference type="PIRSR" id="PIRSR602081-2"/>
    </source>
</evidence>
<dbReference type="SUPFAM" id="SSF48173">
    <property type="entry name" value="Cryptochrome/photolyase FAD-binding domain"/>
    <property type="match status" value="1"/>
</dbReference>
<dbReference type="InterPro" id="IPR002081">
    <property type="entry name" value="Cryptochrome/DNA_photolyase_1"/>
</dbReference>
<dbReference type="InterPro" id="IPR006050">
    <property type="entry name" value="DNA_photolyase_N"/>
</dbReference>
<sequence length="436" mass="51021">MPEKVCLCWLRRDLRLEDNAALYHALGSGYPVVPVFVFDTNILDGLEDKQDRRVTFIYNALAQMQASLEKQGSTLDVFYGTPRQAFDHWMQRYDVQAVYTNHDYEPYATARDKAITAQLKEKGISFHHYKDQVIFDKNEVLKDDGTPYTVFTPYSRKWKLLLTDFHVKSYPCGKYAKHFFKQAPHILPAYKQLGFEATARDFPRITLPETIIKHYDKTRDIPGDPHSTSRMSVHLRFGTISIRHLVSRALQLNDTYLNELIWREFYQMILWHFPQVVTESFKPQYDHIRWRNNKAEFEKWCKGETGYPIVDAGMRELNATGFMHNRVRMITASFLTKHLLVDWRWGEAYFGCKLLDYDLAANNGGWQWAASSGCDAVPYFRIFNPALQTTRFDKDLRYIRKWVPELDTLDYPPPMVEHEAARKRALAVYAAAVKKG</sequence>
<dbReference type="Pfam" id="PF03441">
    <property type="entry name" value="FAD_binding_7"/>
    <property type="match status" value="1"/>
</dbReference>
<proteinExistence type="inferred from homology"/>
<evidence type="ECO:0000313" key="9">
    <source>
        <dbReference type="EMBL" id="PUZ29227.1"/>
    </source>
</evidence>
<keyword evidence="2 5" id="KW-0285">Flavoprotein</keyword>
<feature type="domain" description="Photolyase/cryptochrome alpha/beta" evidence="8">
    <location>
        <begin position="4"/>
        <end position="134"/>
    </location>
</feature>
<dbReference type="GO" id="GO:0006139">
    <property type="term" value="P:nucleobase-containing compound metabolic process"/>
    <property type="evidence" value="ECO:0007669"/>
    <property type="project" value="UniProtKB-ARBA"/>
</dbReference>
<feature type="site" description="Electron transfer via tryptophanyl radical" evidence="6">
    <location>
        <position position="290"/>
    </location>
</feature>
<dbReference type="GO" id="GO:0003904">
    <property type="term" value="F:deoxyribodipyrimidine photo-lyase activity"/>
    <property type="evidence" value="ECO:0007669"/>
    <property type="project" value="TreeGrafter"/>
</dbReference>
<protein>
    <submittedName>
        <fullName evidence="9">Deoxyribodipyrimidine photolyase</fullName>
    </submittedName>
</protein>
<keyword evidence="10" id="KW-1185">Reference proteome</keyword>
<feature type="binding site" evidence="5">
    <location>
        <begin position="228"/>
        <end position="232"/>
    </location>
    <ligand>
        <name>FAD</name>
        <dbReference type="ChEBI" id="CHEBI:57692"/>
    </ligand>
</feature>